<dbReference type="WBParaSite" id="EEL_0000339201-mRNA-1">
    <property type="protein sequence ID" value="EEL_0000339201-mRNA-1"/>
    <property type="gene ID" value="EEL_0000339201"/>
</dbReference>
<reference evidence="3" key="1">
    <citation type="submission" date="2017-02" db="UniProtKB">
        <authorList>
            <consortium name="WormBaseParasite"/>
        </authorList>
    </citation>
    <scope>IDENTIFICATION</scope>
</reference>
<evidence type="ECO:0000256" key="1">
    <source>
        <dbReference type="SAM" id="MobiDB-lite"/>
    </source>
</evidence>
<dbReference type="Proteomes" id="UP000050640">
    <property type="component" value="Unplaced"/>
</dbReference>
<evidence type="ECO:0000313" key="2">
    <source>
        <dbReference type="Proteomes" id="UP000050640"/>
    </source>
</evidence>
<feature type="region of interest" description="Disordered" evidence="1">
    <location>
        <begin position="389"/>
        <end position="408"/>
    </location>
</feature>
<evidence type="ECO:0000313" key="3">
    <source>
        <dbReference type="WBParaSite" id="EEL_0000339201-mRNA-1"/>
    </source>
</evidence>
<name>A0A0R3RPF8_9BILA</name>
<protein>
    <submittedName>
        <fullName evidence="3">Rho-GAP domain-containing protein</fullName>
    </submittedName>
</protein>
<feature type="region of interest" description="Disordered" evidence="1">
    <location>
        <begin position="140"/>
        <end position="196"/>
    </location>
</feature>
<keyword evidence="2" id="KW-1185">Reference proteome</keyword>
<dbReference type="AlphaFoldDB" id="A0A0R3RPF8"/>
<sequence length="473" mass="51870">MPKTNVCSEVTIVNIRLAVRQVVADFCASPERTIESIVNAQFDNFVEPIQRLVATHLECIYEQLQCSIFSPSNEPPLFESVLRFLSEHNDESERDIIQRFEKDIVSLRGQKRDEWQKFGYPSLMSVNPASATVNVPRLENLTNGHSSRDNASDKHRKSAKCVQNSNLFPLSKSTSNTSSTSNDSSLSSSNSPLQLIQASESSRQELVFSERKSSIISSRNTTERSLQHMRSNRNVNMNGEILTEIRNAGDDAPPVVLEEGFIPSVPSIEEAVIHPTLANVKSKVPNSLCSSLRSDDDKVTVRFVPAKIPMIDASVSTDSVFMNNQTVEKIEVGVNTVIEMLSNTADGSSSSNTASDSSAGQLPRRLFHTVLQRPSLRIVSLRPDGSIVPADNSTSRHSPNVREWTPAVSEGNAEKTFLPSGKVCNMASESNLSHSEYNGMGRLGNIVSASASRPDPFEEDLNTLASISPLPHS</sequence>
<feature type="region of interest" description="Disordered" evidence="1">
    <location>
        <begin position="451"/>
        <end position="473"/>
    </location>
</feature>
<organism evidence="2 3">
    <name type="scientific">Elaeophora elaphi</name>
    <dbReference type="NCBI Taxonomy" id="1147741"/>
    <lineage>
        <taxon>Eukaryota</taxon>
        <taxon>Metazoa</taxon>
        <taxon>Ecdysozoa</taxon>
        <taxon>Nematoda</taxon>
        <taxon>Chromadorea</taxon>
        <taxon>Rhabditida</taxon>
        <taxon>Spirurina</taxon>
        <taxon>Spiruromorpha</taxon>
        <taxon>Filarioidea</taxon>
        <taxon>Onchocercidae</taxon>
        <taxon>Elaeophora</taxon>
    </lineage>
</organism>
<accession>A0A0R3RPF8</accession>
<proteinExistence type="predicted"/>
<feature type="compositionally biased region" description="Low complexity" evidence="1">
    <location>
        <begin position="171"/>
        <end position="191"/>
    </location>
</feature>